<comment type="caution">
    <text evidence="2">The sequence shown here is derived from an EMBL/GenBank/DDBJ whole genome shotgun (WGS) entry which is preliminary data.</text>
</comment>
<keyword evidence="1" id="KW-0732">Signal</keyword>
<dbReference type="AlphaFoldDB" id="A0A917CCK6"/>
<gene>
    <name evidence="2" type="ORF">GCM10011365_00160</name>
</gene>
<keyword evidence="3" id="KW-1185">Reference proteome</keyword>
<name>A0A917CCK6_9GAMM</name>
<dbReference type="EMBL" id="BMEO01000001">
    <property type="protein sequence ID" value="GGF83203.1"/>
    <property type="molecule type" value="Genomic_DNA"/>
</dbReference>
<dbReference type="RefSeq" id="WP_345258806.1">
    <property type="nucleotide sequence ID" value="NZ_BAABJF010000011.1"/>
</dbReference>
<reference evidence="2" key="2">
    <citation type="submission" date="2020-09" db="EMBL/GenBank/DDBJ databases">
        <authorList>
            <person name="Sun Q."/>
            <person name="Zhou Y."/>
        </authorList>
    </citation>
    <scope>NUCLEOTIDE SEQUENCE</scope>
    <source>
        <strain evidence="2">CGMCC 1.12181</strain>
    </source>
</reference>
<evidence type="ECO:0000313" key="3">
    <source>
        <dbReference type="Proteomes" id="UP000605253"/>
    </source>
</evidence>
<accession>A0A917CCK6</accession>
<organism evidence="2 3">
    <name type="scientific">Marinicella pacifica</name>
    <dbReference type="NCBI Taxonomy" id="1171543"/>
    <lineage>
        <taxon>Bacteria</taxon>
        <taxon>Pseudomonadati</taxon>
        <taxon>Pseudomonadota</taxon>
        <taxon>Gammaproteobacteria</taxon>
        <taxon>Lysobacterales</taxon>
        <taxon>Marinicellaceae</taxon>
        <taxon>Marinicella</taxon>
    </lineage>
</organism>
<reference evidence="2" key="1">
    <citation type="journal article" date="2014" name="Int. J. Syst. Evol. Microbiol.">
        <title>Complete genome sequence of Corynebacterium casei LMG S-19264T (=DSM 44701T), isolated from a smear-ripened cheese.</title>
        <authorList>
            <consortium name="US DOE Joint Genome Institute (JGI-PGF)"/>
            <person name="Walter F."/>
            <person name="Albersmeier A."/>
            <person name="Kalinowski J."/>
            <person name="Ruckert C."/>
        </authorList>
    </citation>
    <scope>NUCLEOTIDE SEQUENCE</scope>
    <source>
        <strain evidence="2">CGMCC 1.12181</strain>
    </source>
</reference>
<feature type="chain" id="PRO_5036965633" description="Group 4 capsule polysaccharide lipoprotein GfcB/YjbF" evidence="1">
    <location>
        <begin position="21"/>
        <end position="226"/>
    </location>
</feature>
<dbReference type="Proteomes" id="UP000605253">
    <property type="component" value="Unassembled WGS sequence"/>
</dbReference>
<proteinExistence type="predicted"/>
<protein>
    <recommendedName>
        <fullName evidence="4">Group 4 capsule polysaccharide lipoprotein GfcB/YjbF</fullName>
    </recommendedName>
</protein>
<evidence type="ECO:0000313" key="2">
    <source>
        <dbReference type="EMBL" id="GGF83203.1"/>
    </source>
</evidence>
<evidence type="ECO:0000256" key="1">
    <source>
        <dbReference type="SAM" id="SignalP"/>
    </source>
</evidence>
<sequence>MVKSLTLLIVLIGLSMTALSEPKPYKATYDVYEDGTVKAILTSRLKKTGANQFQLTDLTEGTAGLASLLNFKRIEQTDFIFHNNLPEAIYHSMHQKVAFKSNHYEFKHQPGETGYQGIDHKKPFQLNSQQPLFSNQLMSWQLAQQVCQDPKNNMQWPVLNAQQAKLYFFKISAVDNNRSLVHRQYQNRSDKSTAIWINTQECYIEEIIYQKDQKVVRTVLKNIVFE</sequence>
<evidence type="ECO:0008006" key="4">
    <source>
        <dbReference type="Google" id="ProtNLM"/>
    </source>
</evidence>
<feature type="signal peptide" evidence="1">
    <location>
        <begin position="1"/>
        <end position="20"/>
    </location>
</feature>